<comment type="caution">
    <text evidence="1">The sequence shown here is derived from an EMBL/GenBank/DDBJ whole genome shotgun (WGS) entry which is preliminary data.</text>
</comment>
<sequence length="127" mass="13737">MQCTLLLVNKEVFFCHRSRDGGPCLVHCNATELVSNALIHIGSEKETFLSCQGPMDPSQHTMGAFAPRLAADSLASTRPLLVVPVKCSFSLFANPWTGVLSFAEATIGPHALGCLEQPGNPFSFWFV</sequence>
<keyword evidence="2" id="KW-1185">Reference proteome</keyword>
<proteinExistence type="predicted"/>
<protein>
    <submittedName>
        <fullName evidence="1">Uncharacterized protein</fullName>
    </submittedName>
</protein>
<dbReference type="AlphaFoldDB" id="A0A8S1IQ62"/>
<gene>
    <name evidence="1" type="ORF">OSTQU699_LOCUS1321</name>
</gene>
<name>A0A8S1IQ62_9CHLO</name>
<accession>A0A8S1IQ62</accession>
<reference evidence="1" key="1">
    <citation type="submission" date="2020-12" db="EMBL/GenBank/DDBJ databases">
        <authorList>
            <person name="Iha C."/>
        </authorList>
    </citation>
    <scope>NUCLEOTIDE SEQUENCE</scope>
</reference>
<dbReference type="EMBL" id="CAJHUC010000412">
    <property type="protein sequence ID" value="CAD7695961.1"/>
    <property type="molecule type" value="Genomic_DNA"/>
</dbReference>
<evidence type="ECO:0000313" key="2">
    <source>
        <dbReference type="Proteomes" id="UP000708148"/>
    </source>
</evidence>
<evidence type="ECO:0000313" key="1">
    <source>
        <dbReference type="EMBL" id="CAD7695961.1"/>
    </source>
</evidence>
<organism evidence="1 2">
    <name type="scientific">Ostreobium quekettii</name>
    <dbReference type="NCBI Taxonomy" id="121088"/>
    <lineage>
        <taxon>Eukaryota</taxon>
        <taxon>Viridiplantae</taxon>
        <taxon>Chlorophyta</taxon>
        <taxon>core chlorophytes</taxon>
        <taxon>Ulvophyceae</taxon>
        <taxon>TCBD clade</taxon>
        <taxon>Bryopsidales</taxon>
        <taxon>Ostreobineae</taxon>
        <taxon>Ostreobiaceae</taxon>
        <taxon>Ostreobium</taxon>
    </lineage>
</organism>
<dbReference type="Proteomes" id="UP000708148">
    <property type="component" value="Unassembled WGS sequence"/>
</dbReference>